<keyword evidence="6" id="KW-0539">Nucleus</keyword>
<dbReference type="PANTHER" id="PTHR46898">
    <property type="entry name" value="SENESCENCE-ASSOCIATED CARBOXYLESTERASE 101"/>
    <property type="match status" value="1"/>
</dbReference>
<evidence type="ECO:0000256" key="3">
    <source>
        <dbReference type="ARBA" id="ARBA00022490"/>
    </source>
</evidence>
<reference evidence="9 10" key="1">
    <citation type="journal article" date="2018" name="PLoS Genet.">
        <title>Population sequencing reveals clonal diversity and ancestral inbreeding in the grapevine cultivar Chardonnay.</title>
        <authorList>
            <person name="Roach M.J."/>
            <person name="Johnson D.L."/>
            <person name="Bohlmann J."/>
            <person name="van Vuuren H.J."/>
            <person name="Jones S.J."/>
            <person name="Pretorius I.S."/>
            <person name="Schmidt S.A."/>
            <person name="Borneman A.R."/>
        </authorList>
    </citation>
    <scope>NUCLEOTIDE SEQUENCE [LARGE SCALE GENOMIC DNA]</scope>
    <source>
        <strain evidence="10">cv. Chardonnay</strain>
        <tissue evidence="9">Leaf</tissue>
    </source>
</reference>
<evidence type="ECO:0000313" key="9">
    <source>
        <dbReference type="EMBL" id="RVW46605.1"/>
    </source>
</evidence>
<name>A0A438EG10_VITVI</name>
<keyword evidence="5" id="KW-0611">Plant defense</keyword>
<protein>
    <submittedName>
        <fullName evidence="9">Senescence-associated carboxylesterase 101</fullName>
    </submittedName>
</protein>
<dbReference type="EMBL" id="QGNW01001302">
    <property type="protein sequence ID" value="RVW46605.1"/>
    <property type="molecule type" value="Genomic_DNA"/>
</dbReference>
<feature type="domain" description="EDS1 EP" evidence="8">
    <location>
        <begin position="432"/>
        <end position="484"/>
    </location>
</feature>
<keyword evidence="4" id="KW-0378">Hydrolase</keyword>
<evidence type="ECO:0000256" key="1">
    <source>
        <dbReference type="ARBA" id="ARBA00004123"/>
    </source>
</evidence>
<evidence type="ECO:0000259" key="8">
    <source>
        <dbReference type="Pfam" id="PF18117"/>
    </source>
</evidence>
<comment type="caution">
    <text evidence="9">The sequence shown here is derived from an EMBL/GenBank/DDBJ whole genome shotgun (WGS) entry which is preliminary data.</text>
</comment>
<gene>
    <name evidence="9" type="primary">SAG101_14</name>
    <name evidence="9" type="ORF">CK203_067221</name>
</gene>
<dbReference type="GO" id="GO:0006629">
    <property type="term" value="P:lipid metabolic process"/>
    <property type="evidence" value="ECO:0007669"/>
    <property type="project" value="InterPro"/>
</dbReference>
<evidence type="ECO:0000313" key="10">
    <source>
        <dbReference type="Proteomes" id="UP000288805"/>
    </source>
</evidence>
<feature type="domain" description="Fungal lipase-type" evidence="7">
    <location>
        <begin position="17"/>
        <end position="87"/>
    </location>
</feature>
<dbReference type="AlphaFoldDB" id="A0A438EG10"/>
<accession>A0A438EG10</accession>
<evidence type="ECO:0000256" key="2">
    <source>
        <dbReference type="ARBA" id="ARBA00004496"/>
    </source>
</evidence>
<dbReference type="SUPFAM" id="SSF53474">
    <property type="entry name" value="alpha/beta-Hydrolases"/>
    <property type="match status" value="1"/>
</dbReference>
<dbReference type="Pfam" id="PF18117">
    <property type="entry name" value="EDS1_EP"/>
    <property type="match status" value="2"/>
</dbReference>
<comment type="subcellular location">
    <subcellularLocation>
        <location evidence="2">Cytoplasm</location>
    </subcellularLocation>
    <subcellularLocation>
        <location evidence="1">Nucleus</location>
    </subcellularLocation>
</comment>
<dbReference type="InterPro" id="IPR044603">
    <property type="entry name" value="SAG101-like"/>
</dbReference>
<sequence>MDSIWLPVLQLTEIEGQLIITGHSLGGSVASLFTLCLLDGNLLKPKCRPFCITFGSPLVGGFGLQHSIWNSFFLHVVSNQDPVPGLFLPSGRGRSTPTSSHSQTTSYKPFGTYLLCSELGCACFDNPDLILELLKVISSEVAGGLQDVDYGEILRNLKERAICKGLPQVGERFANPFAAGIIMELETIGFNQTKLLQHNIDIETVISAMEAEARNLTQKNKASDAKKLNEIKIDMTRLELYKKNSNMGYWEGMVAQIQRKPHKEGATFRTRWLYAGTVYRRMVEPLDIAAFYREGRKDYMNKRSAHYKLLQEWYEEDVKPPSRDKLDSKKQKVSSILTEDSCFWAHVEEAILSCELLKSENCNLEEGKSSWDNLVKFEEYVMEQIDNYAVSPKIFLEKSSFMKWWGLYEGYIDTRTLETWGVKETLKWNRGEDIVEQVKRKPHQEGAALQTLWLCTGTNYRKMVEPLDIAAYHREGGRNYITNGGCISMGGRRMNQVPLFSSARKLGNLIVTSNLIDSALTKILELQRDQTALPSPVQYRVFYPSPKCTIVAFVSSPDCTQNPLPGQGDLVPSPLFDFLCTEEYKSVSINRAALTLFTSLHDHLSGLKTQVKI</sequence>
<dbReference type="GO" id="GO:0005737">
    <property type="term" value="C:cytoplasm"/>
    <property type="evidence" value="ECO:0007669"/>
    <property type="project" value="UniProtKB-SubCell"/>
</dbReference>
<dbReference type="PANTHER" id="PTHR46898:SF3">
    <property type="entry name" value="FUNGAL LIPASE-LIKE DOMAIN-CONTAINING PROTEIN"/>
    <property type="match status" value="1"/>
</dbReference>
<evidence type="ECO:0000256" key="4">
    <source>
        <dbReference type="ARBA" id="ARBA00022801"/>
    </source>
</evidence>
<dbReference type="InterPro" id="IPR041266">
    <property type="entry name" value="EDS1_EP"/>
</dbReference>
<keyword evidence="3" id="KW-0963">Cytoplasm</keyword>
<dbReference type="GO" id="GO:0006952">
    <property type="term" value="P:defense response"/>
    <property type="evidence" value="ECO:0007669"/>
    <property type="project" value="UniProtKB-KW"/>
</dbReference>
<proteinExistence type="predicted"/>
<organism evidence="9 10">
    <name type="scientific">Vitis vinifera</name>
    <name type="common">Grape</name>
    <dbReference type="NCBI Taxonomy" id="29760"/>
    <lineage>
        <taxon>Eukaryota</taxon>
        <taxon>Viridiplantae</taxon>
        <taxon>Streptophyta</taxon>
        <taxon>Embryophyta</taxon>
        <taxon>Tracheophyta</taxon>
        <taxon>Spermatophyta</taxon>
        <taxon>Magnoliopsida</taxon>
        <taxon>eudicotyledons</taxon>
        <taxon>Gunneridae</taxon>
        <taxon>Pentapetalae</taxon>
        <taxon>rosids</taxon>
        <taxon>Vitales</taxon>
        <taxon>Vitaceae</taxon>
        <taxon>Viteae</taxon>
        <taxon>Vitis</taxon>
    </lineage>
</organism>
<evidence type="ECO:0000256" key="6">
    <source>
        <dbReference type="ARBA" id="ARBA00023242"/>
    </source>
</evidence>
<dbReference type="InterPro" id="IPR029058">
    <property type="entry name" value="AB_hydrolase_fold"/>
</dbReference>
<evidence type="ECO:0000256" key="5">
    <source>
        <dbReference type="ARBA" id="ARBA00022821"/>
    </source>
</evidence>
<dbReference type="InterPro" id="IPR002921">
    <property type="entry name" value="Fungal_lipase-type"/>
</dbReference>
<dbReference type="GO" id="GO:0052689">
    <property type="term" value="F:carboxylic ester hydrolase activity"/>
    <property type="evidence" value="ECO:0007669"/>
    <property type="project" value="InterPro"/>
</dbReference>
<feature type="domain" description="EDS1 EP" evidence="8">
    <location>
        <begin position="229"/>
        <end position="413"/>
    </location>
</feature>
<evidence type="ECO:0000259" key="7">
    <source>
        <dbReference type="Pfam" id="PF01764"/>
    </source>
</evidence>
<dbReference type="Gene3D" id="3.40.50.1820">
    <property type="entry name" value="alpha/beta hydrolase"/>
    <property type="match status" value="1"/>
</dbReference>
<dbReference type="GO" id="GO:0005634">
    <property type="term" value="C:nucleus"/>
    <property type="evidence" value="ECO:0007669"/>
    <property type="project" value="UniProtKB-SubCell"/>
</dbReference>
<dbReference type="Proteomes" id="UP000288805">
    <property type="component" value="Unassembled WGS sequence"/>
</dbReference>
<dbReference type="Pfam" id="PF01764">
    <property type="entry name" value="Lipase_3"/>
    <property type="match status" value="1"/>
</dbReference>